<dbReference type="PANTHER" id="PTHR31634">
    <property type="entry name" value="BLOC-1-RELATED COMPLEX SUBUNIT 5"/>
    <property type="match status" value="1"/>
</dbReference>
<evidence type="ECO:0000313" key="9">
    <source>
        <dbReference type="Proteomes" id="UP000502823"/>
    </source>
</evidence>
<dbReference type="InParanoid" id="A0A6L2PND7"/>
<organism evidence="8 9">
    <name type="scientific">Coptotermes formosanus</name>
    <name type="common">Formosan subterranean termite</name>
    <dbReference type="NCBI Taxonomy" id="36987"/>
    <lineage>
        <taxon>Eukaryota</taxon>
        <taxon>Metazoa</taxon>
        <taxon>Ecdysozoa</taxon>
        <taxon>Arthropoda</taxon>
        <taxon>Hexapoda</taxon>
        <taxon>Insecta</taxon>
        <taxon>Pterygota</taxon>
        <taxon>Neoptera</taxon>
        <taxon>Polyneoptera</taxon>
        <taxon>Dictyoptera</taxon>
        <taxon>Blattodea</taxon>
        <taxon>Blattoidea</taxon>
        <taxon>Termitoidae</taxon>
        <taxon>Rhinotermitidae</taxon>
        <taxon>Coptotermes</taxon>
    </lineage>
</organism>
<reference evidence="9" key="1">
    <citation type="submission" date="2020-01" db="EMBL/GenBank/DDBJ databases">
        <title>Draft genome sequence of the Termite Coptotermes fromosanus.</title>
        <authorList>
            <person name="Itakura S."/>
            <person name="Yosikawa Y."/>
            <person name="Umezawa K."/>
        </authorList>
    </citation>
    <scope>NUCLEOTIDE SEQUENCE [LARGE SCALE GENOMIC DNA]</scope>
</reference>
<dbReference type="Pfam" id="PF10158">
    <property type="entry name" value="LOH1CR12"/>
    <property type="match status" value="1"/>
</dbReference>
<dbReference type="GO" id="GO:0098574">
    <property type="term" value="C:cytoplasmic side of lysosomal membrane"/>
    <property type="evidence" value="ECO:0007669"/>
    <property type="project" value="TreeGrafter"/>
</dbReference>
<evidence type="ECO:0000256" key="2">
    <source>
        <dbReference type="ARBA" id="ARBA00010235"/>
    </source>
</evidence>
<dbReference type="FunCoup" id="A0A6L2PND7">
    <property type="interactions" value="326"/>
</dbReference>
<evidence type="ECO:0000256" key="1">
    <source>
        <dbReference type="ARBA" id="ARBA00004122"/>
    </source>
</evidence>
<dbReference type="AlphaFoldDB" id="A0A6L2PND7"/>
<evidence type="ECO:0000256" key="4">
    <source>
        <dbReference type="ARBA" id="ARBA00023136"/>
    </source>
</evidence>
<dbReference type="Proteomes" id="UP000502823">
    <property type="component" value="Unassembled WGS sequence"/>
</dbReference>
<keyword evidence="4" id="KW-0472">Membrane</keyword>
<dbReference type="GO" id="GO:0032418">
    <property type="term" value="P:lysosome localization"/>
    <property type="evidence" value="ECO:0007669"/>
    <property type="project" value="InterPro"/>
</dbReference>
<feature type="compositionally biased region" description="Low complexity" evidence="7">
    <location>
        <begin position="43"/>
        <end position="52"/>
    </location>
</feature>
<evidence type="ECO:0000256" key="7">
    <source>
        <dbReference type="SAM" id="MobiDB-lite"/>
    </source>
</evidence>
<feature type="compositionally biased region" description="Low complexity" evidence="7">
    <location>
        <begin position="1"/>
        <end position="18"/>
    </location>
</feature>
<dbReference type="GO" id="GO:0072384">
    <property type="term" value="P:organelle transport along microtubule"/>
    <property type="evidence" value="ECO:0007669"/>
    <property type="project" value="TreeGrafter"/>
</dbReference>
<comment type="similarity">
    <text evidence="2">Belongs to the BORCS5 family.</text>
</comment>
<dbReference type="PANTHER" id="PTHR31634:SF2">
    <property type="entry name" value="BLOC-1-RELATED COMPLEX SUBUNIT 5"/>
    <property type="match status" value="1"/>
</dbReference>
<evidence type="ECO:0000256" key="5">
    <source>
        <dbReference type="ARBA" id="ARBA00023228"/>
    </source>
</evidence>
<comment type="caution">
    <text evidence="8">The sequence shown here is derived from an EMBL/GenBank/DDBJ whole genome shotgun (WGS) entry which is preliminary data.</text>
</comment>
<dbReference type="OrthoDB" id="10035640at2759"/>
<keyword evidence="5" id="KW-0458">Lysosome</keyword>
<feature type="region of interest" description="Disordered" evidence="7">
    <location>
        <begin position="1"/>
        <end position="52"/>
    </location>
</feature>
<keyword evidence="6" id="KW-0449">Lipoprotein</keyword>
<evidence type="ECO:0000256" key="6">
    <source>
        <dbReference type="ARBA" id="ARBA00023288"/>
    </source>
</evidence>
<feature type="compositionally biased region" description="Basic residues" evidence="7">
    <location>
        <begin position="74"/>
        <end position="84"/>
    </location>
</feature>
<feature type="region of interest" description="Disordered" evidence="7">
    <location>
        <begin position="68"/>
        <end position="99"/>
    </location>
</feature>
<dbReference type="InterPro" id="IPR018780">
    <property type="entry name" value="TBORCS5"/>
</dbReference>
<comment type="subcellular location">
    <subcellularLocation>
        <location evidence="1">Lysosome membrane</location>
        <topology evidence="1">Lipid-anchor</topology>
        <orientation evidence="1">Cytoplasmic side</orientation>
    </subcellularLocation>
</comment>
<evidence type="ECO:0000256" key="3">
    <source>
        <dbReference type="ARBA" id="ARBA00022300"/>
    </source>
</evidence>
<dbReference type="GO" id="GO:0099078">
    <property type="term" value="C:BORC complex"/>
    <property type="evidence" value="ECO:0007669"/>
    <property type="project" value="TreeGrafter"/>
</dbReference>
<gene>
    <name evidence="8" type="ORF">Cfor_05565</name>
</gene>
<sequence length="267" mass="29339">MGSEHSSQQGPASSSGGHVNLQRDKSAPERDAGPDSGEGVRPGSISPGPSICSDSDLPYISYTVNRPIGDSPKLPHKHGGHLQRGKSLGSNSRKSGGVIPKRQFTMNKSSAHNIVVVKPAANTEAMDKDPDLLRLQSVPMFLPIMRGTLNLPAVRDPEVLERLDPNGLLSLCLRYQQHIALCSEVVASEQVQLGHKIDSEVSRLMTLMTERQRKYAKYAEKLGKVHELSHQLNRCHMVLNQTLESMETLNNTLPVEERLEPFVWTTG</sequence>
<dbReference type="GO" id="GO:1903744">
    <property type="term" value="P:positive regulation of anterograde synaptic vesicle transport"/>
    <property type="evidence" value="ECO:0007669"/>
    <property type="project" value="TreeGrafter"/>
</dbReference>
<accession>A0A6L2PND7</accession>
<name>A0A6L2PND7_COPFO</name>
<feature type="compositionally biased region" description="Basic and acidic residues" evidence="7">
    <location>
        <begin position="21"/>
        <end position="33"/>
    </location>
</feature>
<protein>
    <recommendedName>
        <fullName evidence="3">BLOC-1-related complex subunit 5</fullName>
    </recommendedName>
</protein>
<keyword evidence="9" id="KW-1185">Reference proteome</keyword>
<proteinExistence type="inferred from homology"/>
<dbReference type="CDD" id="cd22789">
    <property type="entry name" value="BORCS5-like"/>
    <property type="match status" value="1"/>
</dbReference>
<dbReference type="GO" id="GO:0030672">
    <property type="term" value="C:synaptic vesicle membrane"/>
    <property type="evidence" value="ECO:0007669"/>
    <property type="project" value="TreeGrafter"/>
</dbReference>
<dbReference type="EMBL" id="BLKM01000468">
    <property type="protein sequence ID" value="GFG34109.1"/>
    <property type="molecule type" value="Genomic_DNA"/>
</dbReference>
<evidence type="ECO:0000313" key="8">
    <source>
        <dbReference type="EMBL" id="GFG34109.1"/>
    </source>
</evidence>